<dbReference type="EMBL" id="BDDD01000458">
    <property type="protein sequence ID" value="GAV66126.1"/>
    <property type="molecule type" value="Genomic_DNA"/>
</dbReference>
<evidence type="ECO:0000256" key="1">
    <source>
        <dbReference type="SAM" id="MobiDB-lite"/>
    </source>
</evidence>
<reference evidence="3" key="1">
    <citation type="submission" date="2016-04" db="EMBL/GenBank/DDBJ databases">
        <title>Cephalotus genome sequencing.</title>
        <authorList>
            <person name="Fukushima K."/>
            <person name="Hasebe M."/>
            <person name="Fang X."/>
        </authorList>
    </citation>
    <scope>NUCLEOTIDE SEQUENCE [LARGE SCALE GENOMIC DNA]</scope>
    <source>
        <strain evidence="3">cv. St1</strain>
    </source>
</reference>
<comment type="caution">
    <text evidence="2">The sequence shown here is derived from an EMBL/GenBank/DDBJ whole genome shotgun (WGS) entry which is preliminary data.</text>
</comment>
<evidence type="ECO:0008006" key="4">
    <source>
        <dbReference type="Google" id="ProtNLM"/>
    </source>
</evidence>
<protein>
    <recommendedName>
        <fullName evidence="4">UBN2_3 domain-containing protein</fullName>
    </recommendedName>
</protein>
<name>A0A1Q3BDM2_CEPFO</name>
<evidence type="ECO:0000313" key="2">
    <source>
        <dbReference type="EMBL" id="GAV66126.1"/>
    </source>
</evidence>
<dbReference type="PANTHER" id="PTHR34222:SF95">
    <property type="entry name" value="RRNA 2'-O-METHYLTRANSFERASE FIBRILLARIN-LIKE ISOFORM X1"/>
    <property type="match status" value="1"/>
</dbReference>
<dbReference type="Proteomes" id="UP000187406">
    <property type="component" value="Unassembled WGS sequence"/>
</dbReference>
<feature type="compositionally biased region" description="Gly residues" evidence="1">
    <location>
        <begin position="153"/>
        <end position="174"/>
    </location>
</feature>
<evidence type="ECO:0000313" key="3">
    <source>
        <dbReference type="Proteomes" id="UP000187406"/>
    </source>
</evidence>
<dbReference type="AlphaFoldDB" id="A0A1Q3BDM2"/>
<dbReference type="PANTHER" id="PTHR34222">
    <property type="entry name" value="GAG_PRE-INTEGRS DOMAIN-CONTAINING PROTEIN"/>
    <property type="match status" value="1"/>
</dbReference>
<dbReference type="InParanoid" id="A0A1Q3BDM2"/>
<gene>
    <name evidence="2" type="ORF">CFOL_v3_09636</name>
</gene>
<accession>A0A1Q3BDM2</accession>
<keyword evidence="3" id="KW-1185">Reference proteome</keyword>
<dbReference type="OrthoDB" id="1001643at2759"/>
<proteinExistence type="predicted"/>
<organism evidence="2 3">
    <name type="scientific">Cephalotus follicularis</name>
    <name type="common">Albany pitcher plant</name>
    <dbReference type="NCBI Taxonomy" id="3775"/>
    <lineage>
        <taxon>Eukaryota</taxon>
        <taxon>Viridiplantae</taxon>
        <taxon>Streptophyta</taxon>
        <taxon>Embryophyta</taxon>
        <taxon>Tracheophyta</taxon>
        <taxon>Spermatophyta</taxon>
        <taxon>Magnoliopsida</taxon>
        <taxon>eudicotyledons</taxon>
        <taxon>Gunneridae</taxon>
        <taxon>Pentapetalae</taxon>
        <taxon>rosids</taxon>
        <taxon>fabids</taxon>
        <taxon>Oxalidales</taxon>
        <taxon>Cephalotaceae</taxon>
        <taxon>Cephalotus</taxon>
    </lineage>
</organism>
<feature type="region of interest" description="Disordered" evidence="1">
    <location>
        <begin position="149"/>
        <end position="174"/>
    </location>
</feature>
<sequence length="174" mass="19438">MDNKIVDLVTHIDTVKDLWSYLGVLYSGHNNLSCTYDLSQQFYRVTRQERSLTQYFADFKRLYEELNSLLSITTNVKQMQDQREQLAVMSFLGGFEPEHESIRSHILGGVEVASLADTFSRVLRVSRETTRGFHVHGNLGDKFALATQSTRGGVRGGQSGSPRGGNFGSKGSGR</sequence>